<sequence>MKRKQLTYNYYLAFKLPLFLMLFLVCGIGYSQEVRFSTDRDTIQIGEQLEYEIKVDEVSLEDVVVFPKDQTFVPLEMVEAYKIDTLNPQAKTFQLTKLYKLTAFDSGAYAVPPQLVKINDKAFYTDTLKVSVKDVVLDTLNQKLYPIKPSLEADKPFAIPSWFWWTLGIIALLAVIAYFIFKLKKKRDEAKRRIPPFEQAMLSLKTLDKSSVLENRDFKAYISELTYITRRYLEEKLEIRALEYTTSELISELKSRKEKKELSLKEEMISDYEKILKRADLAKFANRKPDLLTLKSDRKQIGKFLKHVQNAIPQITEIEKQKDEAFQKALAKKRRKQKWVVGILLGIILIFVTATAVVATKGYEYLRDSLIGNPSKELLEGDWITSDYGVPPVSLTTPEVLVRGEIELPESISENVTDKETYSFGSLYQNLYVTLNQVRFKENQDIDLNAVVDRVYKNLEERGAYNIITKSEDFETLGGVPGKKVFGSFSIENPITKEDIKKEYQILNFGKGGLQQIIIFHDRDDEYGEKIANRIVNAVEFKTMEE</sequence>
<name>A0A1G7X414_9FLAO</name>
<feature type="transmembrane region" description="Helical" evidence="1">
    <location>
        <begin position="162"/>
        <end position="181"/>
    </location>
</feature>
<dbReference type="STRING" id="470826.SAMN04488027_10775"/>
<keyword evidence="1" id="KW-1133">Transmembrane helix</keyword>
<dbReference type="EMBL" id="FNCW01000007">
    <property type="protein sequence ID" value="SDG78924.1"/>
    <property type="molecule type" value="Genomic_DNA"/>
</dbReference>
<evidence type="ECO:0000313" key="3">
    <source>
        <dbReference type="Proteomes" id="UP000199296"/>
    </source>
</evidence>
<organism evidence="2 3">
    <name type="scientific">Psychroflexus sediminis</name>
    <dbReference type="NCBI Taxonomy" id="470826"/>
    <lineage>
        <taxon>Bacteria</taxon>
        <taxon>Pseudomonadati</taxon>
        <taxon>Bacteroidota</taxon>
        <taxon>Flavobacteriia</taxon>
        <taxon>Flavobacteriales</taxon>
        <taxon>Flavobacteriaceae</taxon>
        <taxon>Psychroflexus</taxon>
    </lineage>
</organism>
<protein>
    <recommendedName>
        <fullName evidence="4">Oxygen tolerance</fullName>
    </recommendedName>
</protein>
<dbReference type="RefSeq" id="WP_093368003.1">
    <property type="nucleotide sequence ID" value="NZ_FNCW01000007.1"/>
</dbReference>
<dbReference type="Proteomes" id="UP000199296">
    <property type="component" value="Unassembled WGS sequence"/>
</dbReference>
<feature type="transmembrane region" description="Helical" evidence="1">
    <location>
        <begin position="12"/>
        <end position="30"/>
    </location>
</feature>
<evidence type="ECO:0000256" key="1">
    <source>
        <dbReference type="SAM" id="Phobius"/>
    </source>
</evidence>
<reference evidence="2 3" key="1">
    <citation type="submission" date="2016-10" db="EMBL/GenBank/DDBJ databases">
        <authorList>
            <person name="de Groot N.N."/>
        </authorList>
    </citation>
    <scope>NUCLEOTIDE SEQUENCE [LARGE SCALE GENOMIC DNA]</scope>
    <source>
        <strain evidence="2 3">DSM 19803</strain>
    </source>
</reference>
<gene>
    <name evidence="2" type="ORF">SAMN04488027_10775</name>
</gene>
<keyword evidence="3" id="KW-1185">Reference proteome</keyword>
<evidence type="ECO:0008006" key="4">
    <source>
        <dbReference type="Google" id="ProtNLM"/>
    </source>
</evidence>
<dbReference type="OrthoDB" id="9807384at2"/>
<feature type="transmembrane region" description="Helical" evidence="1">
    <location>
        <begin position="339"/>
        <end position="359"/>
    </location>
</feature>
<evidence type="ECO:0000313" key="2">
    <source>
        <dbReference type="EMBL" id="SDG78924.1"/>
    </source>
</evidence>
<proteinExistence type="predicted"/>
<keyword evidence="1" id="KW-0472">Membrane</keyword>
<accession>A0A1G7X414</accession>
<dbReference type="AlphaFoldDB" id="A0A1G7X414"/>
<keyword evidence="1" id="KW-0812">Transmembrane</keyword>